<dbReference type="KEGG" id="sla:SERLADRAFT_456223"/>
<protein>
    <submittedName>
        <fullName evidence="1">Uncharacterized protein</fullName>
    </submittedName>
</protein>
<dbReference type="HOGENOM" id="CLU_2028149_0_0_1"/>
<gene>
    <name evidence="1" type="ORF">SERLADRAFT_456223</name>
</gene>
<dbReference type="GeneID" id="18817283"/>
<organism evidence="2">
    <name type="scientific">Serpula lacrymans var. lacrymans (strain S7.9)</name>
    <name type="common">Dry rot fungus</name>
    <dbReference type="NCBI Taxonomy" id="578457"/>
    <lineage>
        <taxon>Eukaryota</taxon>
        <taxon>Fungi</taxon>
        <taxon>Dikarya</taxon>
        <taxon>Basidiomycota</taxon>
        <taxon>Agaricomycotina</taxon>
        <taxon>Agaricomycetes</taxon>
        <taxon>Agaricomycetidae</taxon>
        <taxon>Boletales</taxon>
        <taxon>Coniophorineae</taxon>
        <taxon>Serpulaceae</taxon>
        <taxon>Serpula</taxon>
    </lineage>
</organism>
<name>F8NI49_SERL9</name>
<dbReference type="RefSeq" id="XP_007313188.1">
    <property type="nucleotide sequence ID" value="XM_007313126.1"/>
</dbReference>
<sequence length="122" mass="14099">MLGSSYSWTVGGFSSTLSRSTYQRWRPFSSRLTTHVALYRYQTSWIPAPSKKFFQLMESRYCSELSGHKGMSDVLVTGWDEHRRGHHTYKVLMFECAACPVIEAIPHRLSIRTPRRLDACHA</sequence>
<evidence type="ECO:0000313" key="2">
    <source>
        <dbReference type="Proteomes" id="UP000008064"/>
    </source>
</evidence>
<dbReference type="AlphaFoldDB" id="F8NI49"/>
<proteinExistence type="predicted"/>
<dbReference type="EMBL" id="GL945429">
    <property type="protein sequence ID" value="EGO28946.1"/>
    <property type="molecule type" value="Genomic_DNA"/>
</dbReference>
<reference evidence="2" key="1">
    <citation type="journal article" date="2011" name="Science">
        <title>The plant cell wall-decomposing machinery underlies the functional diversity of forest fungi.</title>
        <authorList>
            <person name="Eastwood D.C."/>
            <person name="Floudas D."/>
            <person name="Binder M."/>
            <person name="Majcherczyk A."/>
            <person name="Schneider P."/>
            <person name="Aerts A."/>
            <person name="Asiegbu F.O."/>
            <person name="Baker S.E."/>
            <person name="Barry K."/>
            <person name="Bendiksby M."/>
            <person name="Blumentritt M."/>
            <person name="Coutinho P.M."/>
            <person name="Cullen D."/>
            <person name="de Vries R.P."/>
            <person name="Gathman A."/>
            <person name="Goodell B."/>
            <person name="Henrissat B."/>
            <person name="Ihrmark K."/>
            <person name="Kauserud H."/>
            <person name="Kohler A."/>
            <person name="LaButti K."/>
            <person name="Lapidus A."/>
            <person name="Lavin J.L."/>
            <person name="Lee Y.-H."/>
            <person name="Lindquist E."/>
            <person name="Lilly W."/>
            <person name="Lucas S."/>
            <person name="Morin E."/>
            <person name="Murat C."/>
            <person name="Oguiza J.A."/>
            <person name="Park J."/>
            <person name="Pisabarro A.G."/>
            <person name="Riley R."/>
            <person name="Rosling A."/>
            <person name="Salamov A."/>
            <person name="Schmidt O."/>
            <person name="Schmutz J."/>
            <person name="Skrede I."/>
            <person name="Stenlid J."/>
            <person name="Wiebenga A."/>
            <person name="Xie X."/>
            <person name="Kuees U."/>
            <person name="Hibbett D.S."/>
            <person name="Hoffmeister D."/>
            <person name="Hoegberg N."/>
            <person name="Martin F."/>
            <person name="Grigoriev I.V."/>
            <person name="Watkinson S.C."/>
        </authorList>
    </citation>
    <scope>NUCLEOTIDE SEQUENCE [LARGE SCALE GENOMIC DNA]</scope>
    <source>
        <strain evidence="2">S7.9</strain>
    </source>
</reference>
<dbReference type="Proteomes" id="UP000008064">
    <property type="component" value="Unassembled WGS sequence"/>
</dbReference>
<evidence type="ECO:0000313" key="1">
    <source>
        <dbReference type="EMBL" id="EGO28946.1"/>
    </source>
</evidence>
<accession>F8NI49</accession>